<evidence type="ECO:0000313" key="11">
    <source>
        <dbReference type="EMBL" id="PCH40000.1"/>
    </source>
</evidence>
<dbReference type="GO" id="GO:0030833">
    <property type="term" value="P:regulation of actin filament polymerization"/>
    <property type="evidence" value="ECO:0007669"/>
    <property type="project" value="TreeGrafter"/>
</dbReference>
<dbReference type="SMART" id="SM00109">
    <property type="entry name" value="C1"/>
    <property type="match status" value="1"/>
</dbReference>
<feature type="domain" description="F-BAR" evidence="10">
    <location>
        <begin position="1"/>
        <end position="278"/>
    </location>
</feature>
<dbReference type="PROSITE" id="PS00479">
    <property type="entry name" value="ZF_DAG_PE_1"/>
    <property type="match status" value="1"/>
</dbReference>
<dbReference type="Gene3D" id="6.10.140.470">
    <property type="match status" value="1"/>
</dbReference>
<evidence type="ECO:0000256" key="1">
    <source>
        <dbReference type="ARBA" id="ARBA00022443"/>
    </source>
</evidence>
<evidence type="ECO:0000256" key="3">
    <source>
        <dbReference type="ARBA" id="ARBA00022833"/>
    </source>
</evidence>
<dbReference type="EMBL" id="KB468053">
    <property type="protein sequence ID" value="PCH40000.1"/>
    <property type="molecule type" value="Genomic_DNA"/>
</dbReference>
<keyword evidence="1 5" id="KW-0728">SH3 domain</keyword>
<evidence type="ECO:0000259" key="10">
    <source>
        <dbReference type="PROSITE" id="PS51741"/>
    </source>
</evidence>
<dbReference type="SUPFAM" id="SSF50044">
    <property type="entry name" value="SH3-domain"/>
    <property type="match status" value="2"/>
</dbReference>
<feature type="compositionally biased region" description="Basic and acidic residues" evidence="7">
    <location>
        <begin position="173"/>
        <end position="188"/>
    </location>
</feature>
<evidence type="ECO:0000256" key="4">
    <source>
        <dbReference type="ARBA" id="ARBA00023054"/>
    </source>
</evidence>
<feature type="region of interest" description="Disordered" evidence="7">
    <location>
        <begin position="173"/>
        <end position="193"/>
    </location>
</feature>
<evidence type="ECO:0000256" key="5">
    <source>
        <dbReference type="PROSITE-ProRule" id="PRU00192"/>
    </source>
</evidence>
<dbReference type="InterPro" id="IPR035459">
    <property type="entry name" value="Bzz1_SH3_1"/>
</dbReference>
<dbReference type="Pfam" id="PF14604">
    <property type="entry name" value="SH3_9"/>
    <property type="match status" value="2"/>
</dbReference>
<dbReference type="Gene3D" id="2.30.30.40">
    <property type="entry name" value="SH3 Domains"/>
    <property type="match status" value="2"/>
</dbReference>
<keyword evidence="12" id="KW-1185">Reference proteome</keyword>
<dbReference type="InterPro" id="IPR020454">
    <property type="entry name" value="DAG/PE-bd"/>
</dbReference>
<feature type="compositionally biased region" description="Pro residues" evidence="7">
    <location>
        <begin position="578"/>
        <end position="587"/>
    </location>
</feature>
<keyword evidence="4 6" id="KW-0175">Coiled coil</keyword>
<feature type="region of interest" description="Disordered" evidence="7">
    <location>
        <begin position="575"/>
        <end position="596"/>
    </location>
</feature>
<feature type="domain" description="SH3" evidence="8">
    <location>
        <begin position="592"/>
        <end position="657"/>
    </location>
</feature>
<evidence type="ECO:0000259" key="8">
    <source>
        <dbReference type="PROSITE" id="PS50002"/>
    </source>
</evidence>
<dbReference type="InterPro" id="IPR046349">
    <property type="entry name" value="C1-like_sf"/>
</dbReference>
<accession>A0A2H3JCM4</accession>
<dbReference type="SMART" id="SM00055">
    <property type="entry name" value="FCH"/>
    <property type="match status" value="1"/>
</dbReference>
<dbReference type="SUPFAM" id="SSF103657">
    <property type="entry name" value="BAR/IMD domain-like"/>
    <property type="match status" value="1"/>
</dbReference>
<protein>
    <recommendedName>
        <fullName evidence="13">FCH-domain-containing protein</fullName>
    </recommendedName>
</protein>
<evidence type="ECO:0000256" key="6">
    <source>
        <dbReference type="PROSITE-ProRule" id="PRU01077"/>
    </source>
</evidence>
<dbReference type="OMA" id="YADGWWE"/>
<feature type="domain" description="SH3" evidence="8">
    <location>
        <begin position="510"/>
        <end position="571"/>
    </location>
</feature>
<feature type="compositionally biased region" description="Low complexity" evidence="7">
    <location>
        <begin position="469"/>
        <end position="510"/>
    </location>
</feature>
<sequence length="657" mass="72147">MSGEQTYGKDLPDQVDRLVSLSDAQLELLSDVRELHRDRVALEREYATKLQALAKKAAEKKSKKDAALVVGNEPTKAWGDDTLQKSTLHNAYAQIISSMLDGAQAHNGLADALTSQVVDALKSTERRHEEAKKKQEQYFAKLLSERDRVYAERIKSKQKYDEECNEVETYRVKQERSTDDRHADRAAKQYEQQQVDMQNSKNVYLINITNSNKVKAKFFNEDLPALEDQFQTLHTQLMIKFASIMTQAQALQKNHLDVLKTHIVATEGRLSAINPKNDQNLFIEHNIRAFMVPSDWSFEPCSTHYDTPEMSVEPAPKVYLQNRLSKSRTSLSELQTVISAKKRDVEQLAKMMSAYSADPKLGNVDEVSDNYLEAQHQLTFYITSECLLTAEIETISVALSGDEGEQKPHAFKSSTFSIPTACAYCKSSIWGLSKQGKTCKACGISVHSKCELKVPADCSGSRGARANQSASTPSTISRSSTMSKTSSQASATPALTTPSPSSFAPSSSEEAPPRARVLFSFSPTSPFELAVSEGAIVHVVEEDDGSGWVKVSDGSGGKGLVPASYIEAAPEVVTATRPAPPAPPPPRGSRKQAGQQVRGLYDYQAQGPDELSVKEGGMIQLTTGPNGGMNYADGWWEGTDATGKKGIFPSNYVELVR</sequence>
<dbReference type="GO" id="GO:0030036">
    <property type="term" value="P:actin cytoskeleton organization"/>
    <property type="evidence" value="ECO:0007669"/>
    <property type="project" value="UniProtKB-ARBA"/>
</dbReference>
<feature type="domain" description="Phorbol-ester/DAG-type" evidence="9">
    <location>
        <begin position="408"/>
        <end position="458"/>
    </location>
</feature>
<dbReference type="AlphaFoldDB" id="A0A2H3JCM4"/>
<dbReference type="InterPro" id="IPR002219">
    <property type="entry name" value="PKC_DAG/PE"/>
</dbReference>
<dbReference type="PROSITE" id="PS50081">
    <property type="entry name" value="ZF_DAG_PE_2"/>
    <property type="match status" value="1"/>
</dbReference>
<keyword evidence="3" id="KW-0862">Zinc</keyword>
<dbReference type="InterPro" id="IPR027267">
    <property type="entry name" value="AH/BAR_dom_sf"/>
</dbReference>
<evidence type="ECO:0000259" key="9">
    <source>
        <dbReference type="PROSITE" id="PS50081"/>
    </source>
</evidence>
<dbReference type="InterPro" id="IPR001452">
    <property type="entry name" value="SH3_domain"/>
</dbReference>
<evidence type="ECO:0000256" key="7">
    <source>
        <dbReference type="SAM" id="MobiDB-lite"/>
    </source>
</evidence>
<dbReference type="PANTHER" id="PTHR15735:SF21">
    <property type="entry name" value="PROTEIN NERVOUS WRECK"/>
    <property type="match status" value="1"/>
</dbReference>
<dbReference type="Pfam" id="PF00611">
    <property type="entry name" value="FCH"/>
    <property type="match status" value="1"/>
</dbReference>
<dbReference type="Pfam" id="PF25610">
    <property type="entry name" value="HR1_TOCA"/>
    <property type="match status" value="1"/>
</dbReference>
<dbReference type="CDD" id="cd20824">
    <property type="entry name" value="C1_SpBZZ1-like"/>
    <property type="match status" value="1"/>
</dbReference>
<name>A0A2H3JCM4_WOLCO</name>
<dbReference type="InterPro" id="IPR001060">
    <property type="entry name" value="FCH_dom"/>
</dbReference>
<proteinExistence type="predicted"/>
<dbReference type="GO" id="GO:0046872">
    <property type="term" value="F:metal ion binding"/>
    <property type="evidence" value="ECO:0007669"/>
    <property type="project" value="UniProtKB-KW"/>
</dbReference>
<dbReference type="InterPro" id="IPR031160">
    <property type="entry name" value="F_BAR_dom"/>
</dbReference>
<feature type="region of interest" description="Disordered" evidence="7">
    <location>
        <begin position="457"/>
        <end position="510"/>
    </location>
</feature>
<dbReference type="PROSITE" id="PS51741">
    <property type="entry name" value="F_BAR"/>
    <property type="match status" value="1"/>
</dbReference>
<dbReference type="InterPro" id="IPR057870">
    <property type="entry name" value="HR1_TOCA"/>
</dbReference>
<evidence type="ECO:0000313" key="12">
    <source>
        <dbReference type="Proteomes" id="UP000218811"/>
    </source>
</evidence>
<dbReference type="SUPFAM" id="SSF57889">
    <property type="entry name" value="Cysteine-rich domain"/>
    <property type="match status" value="1"/>
</dbReference>
<dbReference type="SMART" id="SM00326">
    <property type="entry name" value="SH3"/>
    <property type="match status" value="2"/>
</dbReference>
<dbReference type="PRINTS" id="PR00452">
    <property type="entry name" value="SH3DOMAIN"/>
</dbReference>
<dbReference type="PROSITE" id="PS50002">
    <property type="entry name" value="SH3"/>
    <property type="match status" value="2"/>
</dbReference>
<dbReference type="InterPro" id="IPR036028">
    <property type="entry name" value="SH3-like_dom_sf"/>
</dbReference>
<dbReference type="GO" id="GO:0030864">
    <property type="term" value="C:cortical actin cytoskeleton"/>
    <property type="evidence" value="ECO:0007669"/>
    <property type="project" value="UniProtKB-ARBA"/>
</dbReference>
<gene>
    <name evidence="11" type="ORF">WOLCODRAFT_136602</name>
</gene>
<evidence type="ECO:0008006" key="13">
    <source>
        <dbReference type="Google" id="ProtNLM"/>
    </source>
</evidence>
<dbReference type="PRINTS" id="PR00008">
    <property type="entry name" value="DAGPEDOMAIN"/>
</dbReference>
<dbReference type="Gene3D" id="3.30.60.20">
    <property type="match status" value="1"/>
</dbReference>
<dbReference type="OrthoDB" id="8783038at2759"/>
<dbReference type="CDD" id="cd11912">
    <property type="entry name" value="SH3_Bzz1_1"/>
    <property type="match status" value="1"/>
</dbReference>
<dbReference type="Pfam" id="PF00130">
    <property type="entry name" value="C1_1"/>
    <property type="match status" value="1"/>
</dbReference>
<organism evidence="11 12">
    <name type="scientific">Wolfiporia cocos (strain MD-104)</name>
    <name type="common">Brown rot fungus</name>
    <dbReference type="NCBI Taxonomy" id="742152"/>
    <lineage>
        <taxon>Eukaryota</taxon>
        <taxon>Fungi</taxon>
        <taxon>Dikarya</taxon>
        <taxon>Basidiomycota</taxon>
        <taxon>Agaricomycotina</taxon>
        <taxon>Agaricomycetes</taxon>
        <taxon>Polyporales</taxon>
        <taxon>Phaeolaceae</taxon>
        <taxon>Wolfiporia</taxon>
    </lineage>
</organism>
<dbReference type="Gene3D" id="1.20.1270.60">
    <property type="entry name" value="Arfaptin homology (AH) domain/BAR domain"/>
    <property type="match status" value="1"/>
</dbReference>
<dbReference type="Proteomes" id="UP000218811">
    <property type="component" value="Unassembled WGS sequence"/>
</dbReference>
<dbReference type="CDD" id="cd00174">
    <property type="entry name" value="SH3"/>
    <property type="match status" value="1"/>
</dbReference>
<keyword evidence="2" id="KW-0479">Metal-binding</keyword>
<dbReference type="STRING" id="742152.A0A2H3JCM4"/>
<reference evidence="11 12" key="1">
    <citation type="journal article" date="2012" name="Science">
        <title>The Paleozoic origin of enzymatic lignin decomposition reconstructed from 31 fungal genomes.</title>
        <authorList>
            <person name="Floudas D."/>
            <person name="Binder M."/>
            <person name="Riley R."/>
            <person name="Barry K."/>
            <person name="Blanchette R.A."/>
            <person name="Henrissat B."/>
            <person name="Martinez A.T."/>
            <person name="Otillar R."/>
            <person name="Spatafora J.W."/>
            <person name="Yadav J.S."/>
            <person name="Aerts A."/>
            <person name="Benoit I."/>
            <person name="Boyd A."/>
            <person name="Carlson A."/>
            <person name="Copeland A."/>
            <person name="Coutinho P.M."/>
            <person name="de Vries R.P."/>
            <person name="Ferreira P."/>
            <person name="Findley K."/>
            <person name="Foster B."/>
            <person name="Gaskell J."/>
            <person name="Glotzer D."/>
            <person name="Gorecki P."/>
            <person name="Heitman J."/>
            <person name="Hesse C."/>
            <person name="Hori C."/>
            <person name="Igarashi K."/>
            <person name="Jurgens J.A."/>
            <person name="Kallen N."/>
            <person name="Kersten P."/>
            <person name="Kohler A."/>
            <person name="Kuees U."/>
            <person name="Kumar T.K.A."/>
            <person name="Kuo A."/>
            <person name="LaButti K."/>
            <person name="Larrondo L.F."/>
            <person name="Lindquist E."/>
            <person name="Ling A."/>
            <person name="Lombard V."/>
            <person name="Lucas S."/>
            <person name="Lundell T."/>
            <person name="Martin R."/>
            <person name="McLaughlin D.J."/>
            <person name="Morgenstern I."/>
            <person name="Morin E."/>
            <person name="Murat C."/>
            <person name="Nagy L.G."/>
            <person name="Nolan M."/>
            <person name="Ohm R.A."/>
            <person name="Patyshakuliyeva A."/>
            <person name="Rokas A."/>
            <person name="Ruiz-Duenas F.J."/>
            <person name="Sabat G."/>
            <person name="Salamov A."/>
            <person name="Samejima M."/>
            <person name="Schmutz J."/>
            <person name="Slot J.C."/>
            <person name="St John F."/>
            <person name="Stenlid J."/>
            <person name="Sun H."/>
            <person name="Sun S."/>
            <person name="Syed K."/>
            <person name="Tsang A."/>
            <person name="Wiebenga A."/>
            <person name="Young D."/>
            <person name="Pisabarro A."/>
            <person name="Eastwood D.C."/>
            <person name="Martin F."/>
            <person name="Cullen D."/>
            <person name="Grigoriev I.V."/>
            <person name="Hibbett D.S."/>
        </authorList>
    </citation>
    <scope>NUCLEOTIDE SEQUENCE [LARGE SCALE GENOMIC DNA]</scope>
    <source>
        <strain evidence="11 12">MD-104</strain>
    </source>
</reference>
<evidence type="ECO:0000256" key="2">
    <source>
        <dbReference type="ARBA" id="ARBA00022723"/>
    </source>
</evidence>
<dbReference type="PANTHER" id="PTHR15735">
    <property type="entry name" value="FCH AND DOUBLE SH3 DOMAINS PROTEIN"/>
    <property type="match status" value="1"/>
</dbReference>